<evidence type="ECO:0000259" key="12">
    <source>
        <dbReference type="Pfam" id="PF01207"/>
    </source>
</evidence>
<dbReference type="Proteomes" id="UP000430564">
    <property type="component" value="Unassembled WGS sequence"/>
</dbReference>
<evidence type="ECO:0000256" key="1">
    <source>
        <dbReference type="ARBA" id="ARBA00022555"/>
    </source>
</evidence>
<dbReference type="AlphaFoldDB" id="A0A6I1EXX6"/>
<keyword evidence="2 8" id="KW-0285">Flavoprotein</keyword>
<dbReference type="EMBL" id="WEHX01000031">
    <property type="protein sequence ID" value="KAB7660427.1"/>
    <property type="molecule type" value="Genomic_DNA"/>
</dbReference>
<comment type="catalytic activity">
    <reaction evidence="8">
        <text>5,6-dihydrouridine(20a) in tRNA + NADP(+) = uridine(20a) in tRNA + NADPH + H(+)</text>
        <dbReference type="Rhea" id="RHEA:53344"/>
        <dbReference type="Rhea" id="RHEA-COMP:13535"/>
        <dbReference type="Rhea" id="RHEA-COMP:13536"/>
        <dbReference type="ChEBI" id="CHEBI:15378"/>
        <dbReference type="ChEBI" id="CHEBI:57783"/>
        <dbReference type="ChEBI" id="CHEBI:58349"/>
        <dbReference type="ChEBI" id="CHEBI:65315"/>
        <dbReference type="ChEBI" id="CHEBI:74443"/>
    </reaction>
</comment>
<keyword evidence="5 8" id="KW-0521">NADP</keyword>
<dbReference type="CDD" id="cd02801">
    <property type="entry name" value="DUS_like_FMN"/>
    <property type="match status" value="1"/>
</dbReference>
<feature type="site" description="Interacts with tRNA; defines subfamily-specific binding signature" evidence="8">
    <location>
        <position position="186"/>
    </location>
</feature>
<comment type="catalytic activity">
    <reaction evidence="8">
        <text>5,6-dihydrouridine(20) in tRNA + NAD(+) = uridine(20) in tRNA + NADH + H(+)</text>
        <dbReference type="Rhea" id="RHEA:53340"/>
        <dbReference type="Rhea" id="RHEA-COMP:13533"/>
        <dbReference type="Rhea" id="RHEA-COMP:13534"/>
        <dbReference type="ChEBI" id="CHEBI:15378"/>
        <dbReference type="ChEBI" id="CHEBI:57540"/>
        <dbReference type="ChEBI" id="CHEBI:57945"/>
        <dbReference type="ChEBI" id="CHEBI:65315"/>
        <dbReference type="ChEBI" id="CHEBI:74443"/>
        <dbReference type="EC" id="1.3.1.91"/>
    </reaction>
</comment>
<keyword evidence="11" id="KW-0547">Nucleotide-binding</keyword>
<dbReference type="InterPro" id="IPR035587">
    <property type="entry name" value="DUS-like_FMN-bd"/>
</dbReference>
<comment type="similarity">
    <text evidence="8">Belongs to the Dus family. DusA subfamily.</text>
</comment>
<feature type="site" description="Interacts with tRNA; defines subfamily-specific binding signature" evidence="8">
    <location>
        <position position="303"/>
    </location>
</feature>
<dbReference type="OrthoDB" id="9783413at2"/>
<dbReference type="GO" id="GO:0000049">
    <property type="term" value="F:tRNA binding"/>
    <property type="evidence" value="ECO:0007669"/>
    <property type="project" value="UniProtKB-UniRule"/>
</dbReference>
<feature type="site" description="Interacts with tRNA" evidence="8">
    <location>
        <position position="100"/>
    </location>
</feature>
<dbReference type="GO" id="GO:0102264">
    <property type="term" value="F:tRNA-dihydrouridine20 synthase activity"/>
    <property type="evidence" value="ECO:0007669"/>
    <property type="project" value="UniProtKB-EC"/>
</dbReference>
<comment type="similarity">
    <text evidence="9">Belongs to the dus family.</text>
</comment>
<feature type="binding site" evidence="8 11">
    <location>
        <position position="71"/>
    </location>
    <ligand>
        <name>FMN</name>
        <dbReference type="ChEBI" id="CHEBI:58210"/>
    </ligand>
</feature>
<feature type="binding site" evidence="8 11">
    <location>
        <position position="142"/>
    </location>
    <ligand>
        <name>FMN</name>
        <dbReference type="ChEBI" id="CHEBI:58210"/>
    </ligand>
</feature>
<dbReference type="NCBIfam" id="NF008774">
    <property type="entry name" value="PRK11815.1"/>
    <property type="match status" value="1"/>
</dbReference>
<evidence type="ECO:0000256" key="8">
    <source>
        <dbReference type="HAMAP-Rule" id="MF_02041"/>
    </source>
</evidence>
<feature type="binding site" evidence="8">
    <location>
        <begin position="18"/>
        <end position="20"/>
    </location>
    <ligand>
        <name>FMN</name>
        <dbReference type="ChEBI" id="CHEBI:58210"/>
    </ligand>
</feature>
<evidence type="ECO:0000256" key="11">
    <source>
        <dbReference type="PIRSR" id="PIRSR006621-2"/>
    </source>
</evidence>
<comment type="function">
    <text evidence="8">Catalyzes the synthesis of 5,6-dihydrouridine (D), a modified base found in the D-loop of most tRNAs, via the reduction of the C5-C6 double bond in target uridines. Specifically modifies U20 and U20a in tRNAs.</text>
</comment>
<dbReference type="Gene3D" id="1.20.120.1460">
    <property type="match status" value="1"/>
</dbReference>
<evidence type="ECO:0000256" key="5">
    <source>
        <dbReference type="ARBA" id="ARBA00022857"/>
    </source>
</evidence>
<evidence type="ECO:0000313" key="14">
    <source>
        <dbReference type="Proteomes" id="UP000430564"/>
    </source>
</evidence>
<comment type="catalytic activity">
    <reaction evidence="8">
        <text>5,6-dihydrouridine(20) in tRNA + NADP(+) = uridine(20) in tRNA + NADPH + H(+)</text>
        <dbReference type="Rhea" id="RHEA:53336"/>
        <dbReference type="Rhea" id="RHEA-COMP:13533"/>
        <dbReference type="Rhea" id="RHEA-COMP:13534"/>
        <dbReference type="ChEBI" id="CHEBI:15378"/>
        <dbReference type="ChEBI" id="CHEBI:57783"/>
        <dbReference type="ChEBI" id="CHEBI:58349"/>
        <dbReference type="ChEBI" id="CHEBI:65315"/>
        <dbReference type="ChEBI" id="CHEBI:74443"/>
        <dbReference type="EC" id="1.3.1.91"/>
    </reaction>
</comment>
<comment type="catalytic activity">
    <reaction evidence="8">
        <text>5,6-dihydrouridine(20a) in tRNA + NAD(+) = uridine(20a) in tRNA + NADH + H(+)</text>
        <dbReference type="Rhea" id="RHEA:53348"/>
        <dbReference type="Rhea" id="RHEA-COMP:13535"/>
        <dbReference type="Rhea" id="RHEA-COMP:13536"/>
        <dbReference type="ChEBI" id="CHEBI:15378"/>
        <dbReference type="ChEBI" id="CHEBI:57540"/>
        <dbReference type="ChEBI" id="CHEBI:57945"/>
        <dbReference type="ChEBI" id="CHEBI:65315"/>
        <dbReference type="ChEBI" id="CHEBI:74443"/>
    </reaction>
</comment>
<evidence type="ECO:0000256" key="10">
    <source>
        <dbReference type="PIRSR" id="PIRSR006621-1"/>
    </source>
</evidence>
<keyword evidence="6 8" id="KW-0694">RNA-binding</keyword>
<proteinExistence type="inferred from homology"/>
<feature type="binding site" evidence="8 11">
    <location>
        <position position="174"/>
    </location>
    <ligand>
        <name>FMN</name>
        <dbReference type="ChEBI" id="CHEBI:58210"/>
    </ligand>
</feature>
<dbReference type="RefSeq" id="WP_152158270.1">
    <property type="nucleotide sequence ID" value="NZ_WEHX01000031.1"/>
</dbReference>
<feature type="active site" description="Proton donor" evidence="8 10">
    <location>
        <position position="103"/>
    </location>
</feature>
<feature type="binding site" evidence="8 11">
    <location>
        <begin position="237"/>
        <end position="238"/>
    </location>
    <ligand>
        <name>FMN</name>
        <dbReference type="ChEBI" id="CHEBI:58210"/>
    </ligand>
</feature>
<organism evidence="13 14">
    <name type="scientific">Sutterella seckii</name>
    <dbReference type="NCBI Taxonomy" id="1944635"/>
    <lineage>
        <taxon>Bacteria</taxon>
        <taxon>Pseudomonadati</taxon>
        <taxon>Pseudomonadota</taxon>
        <taxon>Betaproteobacteria</taxon>
        <taxon>Burkholderiales</taxon>
        <taxon>Sutterellaceae</taxon>
        <taxon>Sutterella</taxon>
    </lineage>
</organism>
<sequence length="335" mass="37796">MTSSQESRYSPWRFTVAPMLDWTDRHCRFFDRLLTRRARLYTEMVTTGAIRFGNREMLLGFSPSEHPVALQLGGSDPEELAFAIRTAEAEGYVYDEYNLNCGCPSPRVQKGSFGACLMLDAKLVADCVRAMQEVTDKPVTVKHRIGVDDRDDYGFVRDFVGEVHEAGCRVFIVHARAAWLKGLSPKENREVPPLNREVAFDLKREFPDSAFVLNGQIADLATARELLDRGIDGVMMGRAAYQNPWVLAGVDSALFGDDFETTRLAVIEAVTEEVKTNWKDDEHALRAFSRHLNGLCQGLPGARAWRRTLADPKAIREQGPELFHYAWREAFGEGF</sequence>
<evidence type="ECO:0000313" key="13">
    <source>
        <dbReference type="EMBL" id="KAB7660427.1"/>
    </source>
</evidence>
<evidence type="ECO:0000256" key="2">
    <source>
        <dbReference type="ARBA" id="ARBA00022630"/>
    </source>
</evidence>
<evidence type="ECO:0000256" key="7">
    <source>
        <dbReference type="ARBA" id="ARBA00023002"/>
    </source>
</evidence>
<dbReference type="InterPro" id="IPR013785">
    <property type="entry name" value="Aldolase_TIM"/>
</dbReference>
<keyword evidence="7 8" id="KW-0560">Oxidoreductase</keyword>
<comment type="caution">
    <text evidence="8">Lacks conserved residue(s) required for the propagation of feature annotation.</text>
</comment>
<dbReference type="GO" id="GO:0010181">
    <property type="term" value="F:FMN binding"/>
    <property type="evidence" value="ECO:0007669"/>
    <property type="project" value="UniProtKB-UniRule"/>
</dbReference>
<reference evidence="13 14" key="1">
    <citation type="submission" date="2019-10" db="EMBL/GenBank/DDBJ databases">
        <title>Genome diversity of Sutterella seckii.</title>
        <authorList>
            <person name="Chaplin A.V."/>
            <person name="Sokolova S.R."/>
            <person name="Mosin K.A."/>
            <person name="Ivanova E.L."/>
            <person name="Kochetkova T.O."/>
            <person name="Goltsov A.Y."/>
            <person name="Trofimov D.Y."/>
            <person name="Efimov B.A."/>
        </authorList>
    </citation>
    <scope>NUCLEOTIDE SEQUENCE [LARGE SCALE GENOMIC DNA]</scope>
    <source>
        <strain evidence="13 14">ASD393</strain>
    </source>
</reference>
<dbReference type="PIRSF" id="PIRSF006621">
    <property type="entry name" value="Dus"/>
    <property type="match status" value="1"/>
</dbReference>
<name>A0A6I1EXX6_9BURK</name>
<dbReference type="SUPFAM" id="SSF51395">
    <property type="entry name" value="FMN-linked oxidoreductases"/>
    <property type="match status" value="1"/>
</dbReference>
<keyword evidence="4 8" id="KW-0819">tRNA processing</keyword>
<evidence type="ECO:0000256" key="3">
    <source>
        <dbReference type="ARBA" id="ARBA00022643"/>
    </source>
</evidence>
<dbReference type="InterPro" id="IPR001269">
    <property type="entry name" value="DUS_fam"/>
</dbReference>
<feature type="site" description="Interacts with tRNA" evidence="8">
    <location>
        <position position="189"/>
    </location>
</feature>
<dbReference type="PANTHER" id="PTHR42907:SF1">
    <property type="entry name" value="FMN-LINKED OXIDOREDUCTASES SUPERFAMILY PROTEIN"/>
    <property type="match status" value="1"/>
</dbReference>
<evidence type="ECO:0000256" key="9">
    <source>
        <dbReference type="PIRNR" id="PIRNR006621"/>
    </source>
</evidence>
<comment type="caution">
    <text evidence="13">The sequence shown here is derived from an EMBL/GenBank/DDBJ whole genome shotgun (WGS) entry which is preliminary data.</text>
</comment>
<evidence type="ECO:0000256" key="6">
    <source>
        <dbReference type="ARBA" id="ARBA00022884"/>
    </source>
</evidence>
<dbReference type="GO" id="GO:0050660">
    <property type="term" value="F:flavin adenine dinucleotide binding"/>
    <property type="evidence" value="ECO:0007669"/>
    <property type="project" value="InterPro"/>
</dbReference>
<feature type="domain" description="DUS-like FMN-binding" evidence="12">
    <location>
        <begin position="16"/>
        <end position="321"/>
    </location>
</feature>
<dbReference type="PANTHER" id="PTHR42907">
    <property type="entry name" value="FMN-LINKED OXIDOREDUCTASES SUPERFAMILY PROTEIN"/>
    <property type="match status" value="1"/>
</dbReference>
<keyword evidence="1 8" id="KW-0820">tRNA-binding</keyword>
<dbReference type="EC" id="1.3.1.91" evidence="8"/>
<comment type="cofactor">
    <cofactor evidence="8 9 11">
        <name>FMN</name>
        <dbReference type="ChEBI" id="CHEBI:58210"/>
    </cofactor>
</comment>
<dbReference type="Pfam" id="PF01207">
    <property type="entry name" value="Dus"/>
    <property type="match status" value="1"/>
</dbReference>
<dbReference type="InterPro" id="IPR004653">
    <property type="entry name" value="DusA"/>
</dbReference>
<feature type="site" description="Interacts with tRNA; defines subfamily-specific binding signature" evidence="8">
    <location>
        <position position="306"/>
    </location>
</feature>
<protein>
    <recommendedName>
        <fullName evidence="8">tRNA-dihydrouridine(20/20a) synthase</fullName>
        <ecNumber evidence="8">1.3.1.91</ecNumber>
    </recommendedName>
    <alternativeName>
        <fullName evidence="8">U20-specific dihydrouridine synthase</fullName>
        <shortName evidence="8">U20-specific Dus</shortName>
    </alternativeName>
    <alternativeName>
        <fullName evidence="8">tRNA-dihydrouridine synthase A</fullName>
    </alternativeName>
</protein>
<dbReference type="Gene3D" id="3.20.20.70">
    <property type="entry name" value="Aldolase class I"/>
    <property type="match status" value="1"/>
</dbReference>
<evidence type="ECO:0000256" key="4">
    <source>
        <dbReference type="ARBA" id="ARBA00022694"/>
    </source>
</evidence>
<keyword evidence="3 8" id="KW-0288">FMN</keyword>
<gene>
    <name evidence="8 13" type="primary">dusA</name>
    <name evidence="13" type="ORF">GBM95_06035</name>
</gene>
<accession>A0A6I1EXX6</accession>
<dbReference type="HAMAP" id="MF_02041">
    <property type="entry name" value="DusA_subfam"/>
    <property type="match status" value="1"/>
</dbReference>